<dbReference type="GO" id="GO:0005886">
    <property type="term" value="C:plasma membrane"/>
    <property type="evidence" value="ECO:0007669"/>
    <property type="project" value="UniProtKB-SubCell"/>
</dbReference>
<evidence type="ECO:0000259" key="10">
    <source>
        <dbReference type="PROSITE" id="PS51371"/>
    </source>
</evidence>
<dbReference type="Proteomes" id="UP001205748">
    <property type="component" value="Unassembled WGS sequence"/>
</dbReference>
<organism evidence="11 12">
    <name type="scientific">Irregularibacter muris</name>
    <dbReference type="NCBI Taxonomy" id="1796619"/>
    <lineage>
        <taxon>Bacteria</taxon>
        <taxon>Bacillati</taxon>
        <taxon>Bacillota</taxon>
        <taxon>Clostridia</taxon>
        <taxon>Eubacteriales</taxon>
        <taxon>Eubacteriaceae</taxon>
        <taxon>Irregularibacter</taxon>
    </lineage>
</organism>
<keyword evidence="8" id="KW-0997">Cell inner membrane</keyword>
<dbReference type="SUPFAM" id="SSF54631">
    <property type="entry name" value="CBS-domain pair"/>
    <property type="match status" value="1"/>
</dbReference>
<dbReference type="InterPro" id="IPR005892">
    <property type="entry name" value="Gly-betaine_transp_ATP-bd"/>
</dbReference>
<dbReference type="PANTHER" id="PTHR43869">
    <property type="entry name" value="GLYCINE BETAINE/PROLINE BETAINE TRANSPORT SYSTEM ATP-BINDING PROTEIN PROV"/>
    <property type="match status" value="1"/>
</dbReference>
<evidence type="ECO:0000256" key="1">
    <source>
        <dbReference type="ARBA" id="ARBA00005417"/>
    </source>
</evidence>
<dbReference type="InterPro" id="IPR046342">
    <property type="entry name" value="CBS_dom_sf"/>
</dbReference>
<comment type="subunit">
    <text evidence="8">The complex is probably composed of two ATP-binding proteins, two transmembrane proteins and a solute-binding protein.</text>
</comment>
<dbReference type="EMBL" id="JANKAS010000001">
    <property type="protein sequence ID" value="MCR1897670.1"/>
    <property type="molecule type" value="Genomic_DNA"/>
</dbReference>
<dbReference type="CDD" id="cd03294">
    <property type="entry name" value="ABC_Pro_Gly_Betaine"/>
    <property type="match status" value="1"/>
</dbReference>
<keyword evidence="8" id="KW-0472">Membrane</keyword>
<keyword evidence="4 8" id="KW-0067">ATP-binding</keyword>
<evidence type="ECO:0000256" key="2">
    <source>
        <dbReference type="ARBA" id="ARBA00022448"/>
    </source>
</evidence>
<feature type="domain" description="ABC transporter" evidence="9">
    <location>
        <begin position="5"/>
        <end position="265"/>
    </location>
</feature>
<keyword evidence="8" id="KW-1003">Cell membrane</keyword>
<dbReference type="GO" id="GO:0006865">
    <property type="term" value="P:amino acid transport"/>
    <property type="evidence" value="ECO:0007669"/>
    <property type="project" value="UniProtKB-UniRule"/>
</dbReference>
<evidence type="ECO:0000256" key="8">
    <source>
        <dbReference type="RuleBase" id="RU369116"/>
    </source>
</evidence>
<comment type="subcellular location">
    <subcellularLocation>
        <location evidence="8">Cell inner membrane</location>
        <topology evidence="8">Peripheral membrane protein</topology>
    </subcellularLocation>
</comment>
<dbReference type="GO" id="GO:0016887">
    <property type="term" value="F:ATP hydrolysis activity"/>
    <property type="evidence" value="ECO:0007669"/>
    <property type="project" value="UniProtKB-UniRule"/>
</dbReference>
<dbReference type="Pfam" id="PF00005">
    <property type="entry name" value="ABC_tran"/>
    <property type="match status" value="1"/>
</dbReference>
<evidence type="ECO:0000313" key="11">
    <source>
        <dbReference type="EMBL" id="MCR1897670.1"/>
    </source>
</evidence>
<evidence type="ECO:0000259" key="9">
    <source>
        <dbReference type="PROSITE" id="PS50893"/>
    </source>
</evidence>
<dbReference type="GO" id="GO:0015418">
    <property type="term" value="F:ABC-type quaternary ammonium compound transporting activity"/>
    <property type="evidence" value="ECO:0007669"/>
    <property type="project" value="UniProtKB-EC"/>
</dbReference>
<dbReference type="InterPro" id="IPR051921">
    <property type="entry name" value="ABC_osmolyte_uptake_ATP-bind"/>
</dbReference>
<dbReference type="Gene3D" id="3.40.50.300">
    <property type="entry name" value="P-loop containing nucleotide triphosphate hydrolases"/>
    <property type="match status" value="1"/>
</dbReference>
<dbReference type="AlphaFoldDB" id="A0AAE3HCK9"/>
<evidence type="ECO:0000256" key="5">
    <source>
        <dbReference type="ARBA" id="ARBA00022970"/>
    </source>
</evidence>
<dbReference type="InterPro" id="IPR003593">
    <property type="entry name" value="AAA+_ATPase"/>
</dbReference>
<dbReference type="PANTHER" id="PTHR43869:SF1">
    <property type="entry name" value="GLYCINE BETAINE_PROLINE BETAINE TRANSPORT SYSTEM ATP-BINDING PROTEIN PROV"/>
    <property type="match status" value="1"/>
</dbReference>
<evidence type="ECO:0000313" key="12">
    <source>
        <dbReference type="Proteomes" id="UP001205748"/>
    </source>
</evidence>
<dbReference type="Gene3D" id="3.10.580.10">
    <property type="entry name" value="CBS-domain"/>
    <property type="match status" value="1"/>
</dbReference>
<reference evidence="11" key="1">
    <citation type="submission" date="2022-07" db="EMBL/GenBank/DDBJ databases">
        <title>Enhanced cultured diversity of the mouse gut microbiota enables custom-made synthetic communities.</title>
        <authorList>
            <person name="Afrizal A."/>
        </authorList>
    </citation>
    <scope>NUCLEOTIDE SEQUENCE</scope>
    <source>
        <strain evidence="11">DSM 28593</strain>
    </source>
</reference>
<dbReference type="SUPFAM" id="SSF52540">
    <property type="entry name" value="P-loop containing nucleoside triphosphate hydrolases"/>
    <property type="match status" value="1"/>
</dbReference>
<dbReference type="GO" id="GO:0031460">
    <property type="term" value="P:glycine betaine transport"/>
    <property type="evidence" value="ECO:0007669"/>
    <property type="project" value="InterPro"/>
</dbReference>
<dbReference type="GO" id="GO:0005524">
    <property type="term" value="F:ATP binding"/>
    <property type="evidence" value="ECO:0007669"/>
    <property type="project" value="UniProtKB-UniRule"/>
</dbReference>
<keyword evidence="12" id="KW-1185">Reference proteome</keyword>
<comment type="caution">
    <text evidence="11">The sequence shown here is derived from an EMBL/GenBank/DDBJ whole genome shotgun (WGS) entry which is preliminary data.</text>
</comment>
<dbReference type="InterPro" id="IPR027417">
    <property type="entry name" value="P-loop_NTPase"/>
</dbReference>
<proteinExistence type="inferred from homology"/>
<dbReference type="GO" id="GO:0006970">
    <property type="term" value="P:response to osmotic stress"/>
    <property type="evidence" value="ECO:0007669"/>
    <property type="project" value="UniProtKB-ARBA"/>
</dbReference>
<keyword evidence="2 8" id="KW-0813">Transport</keyword>
<evidence type="ECO:0000256" key="7">
    <source>
        <dbReference type="PROSITE-ProRule" id="PRU00703"/>
    </source>
</evidence>
<comment type="similarity">
    <text evidence="1 8">Belongs to the ABC transporter superfamily.</text>
</comment>
<dbReference type="Pfam" id="PF00571">
    <property type="entry name" value="CBS"/>
    <property type="match status" value="1"/>
</dbReference>
<gene>
    <name evidence="11" type="ORF">NSA47_01520</name>
</gene>
<dbReference type="InterPro" id="IPR003439">
    <property type="entry name" value="ABC_transporter-like_ATP-bd"/>
</dbReference>
<evidence type="ECO:0000256" key="4">
    <source>
        <dbReference type="ARBA" id="ARBA00022840"/>
    </source>
</evidence>
<keyword evidence="6 7" id="KW-0129">CBS domain</keyword>
<dbReference type="FunFam" id="3.40.50.300:FF:000201">
    <property type="entry name" value="Glycine betaine/L-proline ABC transporter ATP-binding protein"/>
    <property type="match status" value="1"/>
</dbReference>
<evidence type="ECO:0000256" key="3">
    <source>
        <dbReference type="ARBA" id="ARBA00022741"/>
    </source>
</evidence>
<name>A0AAE3HCK9_9FIRM</name>
<dbReference type="EC" id="7.6.2.9" evidence="8"/>
<dbReference type="SMART" id="SM00116">
    <property type="entry name" value="CBS"/>
    <property type="match status" value="1"/>
</dbReference>
<dbReference type="InterPro" id="IPR017871">
    <property type="entry name" value="ABC_transporter-like_CS"/>
</dbReference>
<protein>
    <recommendedName>
        <fullName evidence="8">Quaternary amine transport ATP-binding protein</fullName>
        <ecNumber evidence="8">7.6.2.9</ecNumber>
    </recommendedName>
</protein>
<dbReference type="NCBIfam" id="TIGR01186">
    <property type="entry name" value="proV"/>
    <property type="match status" value="1"/>
</dbReference>
<evidence type="ECO:0000256" key="6">
    <source>
        <dbReference type="ARBA" id="ARBA00023122"/>
    </source>
</evidence>
<accession>A0AAE3HCK9</accession>
<dbReference type="PROSITE" id="PS00211">
    <property type="entry name" value="ABC_TRANSPORTER_1"/>
    <property type="match status" value="1"/>
</dbReference>
<dbReference type="RefSeq" id="WP_257529078.1">
    <property type="nucleotide sequence ID" value="NZ_JANKAS010000001.1"/>
</dbReference>
<feature type="domain" description="CBS" evidence="10">
    <location>
        <begin position="280"/>
        <end position="336"/>
    </location>
</feature>
<dbReference type="PROSITE" id="PS51371">
    <property type="entry name" value="CBS"/>
    <property type="match status" value="1"/>
</dbReference>
<dbReference type="InterPro" id="IPR000644">
    <property type="entry name" value="CBS_dom"/>
</dbReference>
<comment type="catalytic activity">
    <reaction evidence="8">
        <text>a quaternary ammonium(out) + ATP + H2O = a quaternary ammonium(in) + ADP + phosphate + H(+)</text>
        <dbReference type="Rhea" id="RHEA:11036"/>
        <dbReference type="ChEBI" id="CHEBI:15377"/>
        <dbReference type="ChEBI" id="CHEBI:15378"/>
        <dbReference type="ChEBI" id="CHEBI:30616"/>
        <dbReference type="ChEBI" id="CHEBI:35267"/>
        <dbReference type="ChEBI" id="CHEBI:43474"/>
        <dbReference type="ChEBI" id="CHEBI:456216"/>
    </reaction>
</comment>
<dbReference type="PROSITE" id="PS50893">
    <property type="entry name" value="ABC_TRANSPORTER_2"/>
    <property type="match status" value="1"/>
</dbReference>
<dbReference type="SMART" id="SM00382">
    <property type="entry name" value="AAA"/>
    <property type="match status" value="1"/>
</dbReference>
<keyword evidence="5" id="KW-0029">Amino-acid transport</keyword>
<keyword evidence="3 8" id="KW-0547">Nucleotide-binding</keyword>
<sequence length="391" mass="43796">MTIKLKVEDLYKIFGRNPKEAFRMLEQGKSKKEILEKTGQAIGVNNVSLEVKEGETFVIMGLSGSGKSTLIRCLNLLNKPTKGKVIVDGENIVKYDKKQLKEFRQKKMAMVFQHFGLLTHRNILSNVEYGLEIKKVSKEERTKIAMEAIKTVGLEGWEESMPHQLSGGMQQRVGLARALANDPDILLMDEPFSALDPLIRREMQVELLDIQAKLKKTIIFITHDVNEAFKIGDRVAVMKDGEVVQVGTPEEILENPSNQYIEDFIHDIDRSKVLQAKHIMKKSPALVSNKDGLKVAVQEMRSNGISSLFVVGDKRILEGIITIDDAIEAIKNKKTLKDIIRTDYHVAHSCDYVQDLIPKAADTKYPIAVVSDEGKFEGIIVRVSVLSGLAS</sequence>